<evidence type="ECO:0000313" key="2">
    <source>
        <dbReference type="Proteomes" id="UP001162029"/>
    </source>
</evidence>
<dbReference type="Gene3D" id="3.30.70.270">
    <property type="match status" value="2"/>
</dbReference>
<name>A0AAV0TS24_9STRA</name>
<dbReference type="EMBL" id="CANTFM010000548">
    <property type="protein sequence ID" value="CAI5724992.1"/>
    <property type="molecule type" value="Genomic_DNA"/>
</dbReference>
<protein>
    <recommendedName>
        <fullName evidence="3">Reverse transcriptase domain-containing protein</fullName>
    </recommendedName>
</protein>
<accession>A0AAV0TS24</accession>
<gene>
    <name evidence="1" type="ORF">PDE001_LOCUS3251</name>
</gene>
<dbReference type="Proteomes" id="UP001162029">
    <property type="component" value="Unassembled WGS sequence"/>
</dbReference>
<dbReference type="InterPro" id="IPR051320">
    <property type="entry name" value="Viral_Replic_Matur_Polypro"/>
</dbReference>
<dbReference type="AlphaFoldDB" id="A0AAV0TS24"/>
<dbReference type="InterPro" id="IPR043128">
    <property type="entry name" value="Rev_trsase/Diguanyl_cyclase"/>
</dbReference>
<sequence length="143" mass="16871">MEEHVKHLRIVFERLTCYDVTLNEKKCQILRQEVDYLGFTLSTEGIKPQAKKIQAIQKIAIPRNKKELRRFLGMINYYRDMCQTRRLSANHCTGSPLTEYHSHGCRAILQPSKQFKKHSQKQYYWHFLLATPEASLSINSTTR</sequence>
<evidence type="ECO:0000313" key="1">
    <source>
        <dbReference type="EMBL" id="CAI5724992.1"/>
    </source>
</evidence>
<dbReference type="SUPFAM" id="SSF56672">
    <property type="entry name" value="DNA/RNA polymerases"/>
    <property type="match status" value="1"/>
</dbReference>
<dbReference type="PANTHER" id="PTHR33064:SF37">
    <property type="entry name" value="RIBONUCLEASE H"/>
    <property type="match status" value="1"/>
</dbReference>
<reference evidence="1" key="1">
    <citation type="submission" date="2022-12" db="EMBL/GenBank/DDBJ databases">
        <authorList>
            <person name="Webb A."/>
        </authorList>
    </citation>
    <scope>NUCLEOTIDE SEQUENCE</scope>
    <source>
        <strain evidence="1">Pd1</strain>
    </source>
</reference>
<organism evidence="1 2">
    <name type="scientific">Peronospora destructor</name>
    <dbReference type="NCBI Taxonomy" id="86335"/>
    <lineage>
        <taxon>Eukaryota</taxon>
        <taxon>Sar</taxon>
        <taxon>Stramenopiles</taxon>
        <taxon>Oomycota</taxon>
        <taxon>Peronosporomycetes</taxon>
        <taxon>Peronosporales</taxon>
        <taxon>Peronosporaceae</taxon>
        <taxon>Peronospora</taxon>
    </lineage>
</organism>
<comment type="caution">
    <text evidence="1">The sequence shown here is derived from an EMBL/GenBank/DDBJ whole genome shotgun (WGS) entry which is preliminary data.</text>
</comment>
<evidence type="ECO:0008006" key="3">
    <source>
        <dbReference type="Google" id="ProtNLM"/>
    </source>
</evidence>
<dbReference type="InterPro" id="IPR043502">
    <property type="entry name" value="DNA/RNA_pol_sf"/>
</dbReference>
<dbReference type="PANTHER" id="PTHR33064">
    <property type="entry name" value="POL PROTEIN"/>
    <property type="match status" value="1"/>
</dbReference>
<keyword evidence="2" id="KW-1185">Reference proteome</keyword>
<proteinExistence type="predicted"/>